<dbReference type="EMBL" id="NHYD01001876">
    <property type="protein sequence ID" value="PPQ89456.1"/>
    <property type="molecule type" value="Genomic_DNA"/>
</dbReference>
<dbReference type="Pfam" id="PF13637">
    <property type="entry name" value="Ank_4"/>
    <property type="match status" value="1"/>
</dbReference>
<dbReference type="SUPFAM" id="SSF48403">
    <property type="entry name" value="Ankyrin repeat"/>
    <property type="match status" value="1"/>
</dbReference>
<protein>
    <submittedName>
        <fullName evidence="1">Uncharacterized protein</fullName>
    </submittedName>
</protein>
<reference evidence="1 2" key="1">
    <citation type="journal article" date="2018" name="Evol. Lett.">
        <title>Horizontal gene cluster transfer increased hallucinogenic mushroom diversity.</title>
        <authorList>
            <person name="Reynolds H.T."/>
            <person name="Vijayakumar V."/>
            <person name="Gluck-Thaler E."/>
            <person name="Korotkin H.B."/>
            <person name="Matheny P.B."/>
            <person name="Slot J.C."/>
        </authorList>
    </citation>
    <scope>NUCLEOTIDE SEQUENCE [LARGE SCALE GENOMIC DNA]</scope>
    <source>
        <strain evidence="1 2">2631</strain>
    </source>
</reference>
<dbReference type="InterPro" id="IPR002110">
    <property type="entry name" value="Ankyrin_rpt"/>
</dbReference>
<proteinExistence type="predicted"/>
<dbReference type="OrthoDB" id="194358at2759"/>
<sequence length="90" mass="9452">MHKEDNINAQGGQYGNGLQAACYKGHEAIVKLLLENKADIIAQGGQYGNALQTASTGGHKTIVMLLQENLVKLNADINGVVSDSGIQNSS</sequence>
<dbReference type="InParanoid" id="A0A409XFB7"/>
<keyword evidence="2" id="KW-1185">Reference proteome</keyword>
<evidence type="ECO:0000313" key="1">
    <source>
        <dbReference type="EMBL" id="PPQ89456.1"/>
    </source>
</evidence>
<organism evidence="1 2">
    <name type="scientific">Psilocybe cyanescens</name>
    <dbReference type="NCBI Taxonomy" id="93625"/>
    <lineage>
        <taxon>Eukaryota</taxon>
        <taxon>Fungi</taxon>
        <taxon>Dikarya</taxon>
        <taxon>Basidiomycota</taxon>
        <taxon>Agaricomycotina</taxon>
        <taxon>Agaricomycetes</taxon>
        <taxon>Agaricomycetidae</taxon>
        <taxon>Agaricales</taxon>
        <taxon>Agaricineae</taxon>
        <taxon>Strophariaceae</taxon>
        <taxon>Psilocybe</taxon>
    </lineage>
</organism>
<gene>
    <name evidence="1" type="ORF">CVT25_012950</name>
</gene>
<name>A0A409XFB7_PSICY</name>
<comment type="caution">
    <text evidence="1">The sequence shown here is derived from an EMBL/GenBank/DDBJ whole genome shotgun (WGS) entry which is preliminary data.</text>
</comment>
<evidence type="ECO:0000313" key="2">
    <source>
        <dbReference type="Proteomes" id="UP000283269"/>
    </source>
</evidence>
<dbReference type="Gene3D" id="1.25.40.20">
    <property type="entry name" value="Ankyrin repeat-containing domain"/>
    <property type="match status" value="1"/>
</dbReference>
<dbReference type="Proteomes" id="UP000283269">
    <property type="component" value="Unassembled WGS sequence"/>
</dbReference>
<accession>A0A409XFB7</accession>
<dbReference type="InterPro" id="IPR036770">
    <property type="entry name" value="Ankyrin_rpt-contain_sf"/>
</dbReference>
<dbReference type="STRING" id="93625.A0A409XFB7"/>
<dbReference type="AlphaFoldDB" id="A0A409XFB7"/>